<dbReference type="GO" id="GO:0004497">
    <property type="term" value="F:monooxygenase activity"/>
    <property type="evidence" value="ECO:0007669"/>
    <property type="project" value="UniProtKB-KW"/>
</dbReference>
<evidence type="ECO:0000256" key="4">
    <source>
        <dbReference type="ARBA" id="ARBA00022617"/>
    </source>
</evidence>
<comment type="pathway">
    <text evidence="2">Secondary metabolite biosynthesis.</text>
</comment>
<evidence type="ECO:0000256" key="1">
    <source>
        <dbReference type="ARBA" id="ARBA00001971"/>
    </source>
</evidence>
<evidence type="ECO:0000256" key="2">
    <source>
        <dbReference type="ARBA" id="ARBA00005179"/>
    </source>
</evidence>
<accession>A0AAW0CF74</accession>
<evidence type="ECO:0000256" key="8">
    <source>
        <dbReference type="ARBA" id="ARBA00023033"/>
    </source>
</evidence>
<dbReference type="Proteomes" id="UP001383192">
    <property type="component" value="Unassembled WGS sequence"/>
</dbReference>
<keyword evidence="6" id="KW-0560">Oxidoreductase</keyword>
<dbReference type="PRINTS" id="PR00463">
    <property type="entry name" value="EP450I"/>
</dbReference>
<dbReference type="EMBL" id="JAYKXP010000044">
    <property type="protein sequence ID" value="KAK7037784.1"/>
    <property type="molecule type" value="Genomic_DNA"/>
</dbReference>
<evidence type="ECO:0000256" key="5">
    <source>
        <dbReference type="ARBA" id="ARBA00022723"/>
    </source>
</evidence>
<evidence type="ECO:0000256" key="7">
    <source>
        <dbReference type="ARBA" id="ARBA00023004"/>
    </source>
</evidence>
<dbReference type="SUPFAM" id="SSF48264">
    <property type="entry name" value="Cytochrome P450"/>
    <property type="match status" value="1"/>
</dbReference>
<dbReference type="GO" id="GO:0020037">
    <property type="term" value="F:heme binding"/>
    <property type="evidence" value="ECO:0007669"/>
    <property type="project" value="InterPro"/>
</dbReference>
<proteinExistence type="inferred from homology"/>
<dbReference type="PANTHER" id="PTHR46300">
    <property type="entry name" value="P450, PUTATIVE (EUROFUNG)-RELATED-RELATED"/>
    <property type="match status" value="1"/>
</dbReference>
<sequence>MSVPRWVPLLGAVKQEVEDTRRHLRDLRDLPMEHVQKDMEAGKQGGGMISQILRETDQGDVDSEGRIHRLKDMASSTYAASSETTASTIATFFLVMARNTQAQRRAQQEIDSVVGRSRLPAIEDRGNLPYIEAIYIEILRLRPPSPMGVPHRTAEPDHYRGYYIPQGATVVGNIWAMTRDERVYPEPEEFKPERFLNTNMNINDILAYGFGRRVCVGRHLADALLWLTFASVLACFNIEKEKDEQGNDVDIPVLYSDGPGTFS</sequence>
<organism evidence="10 11">
    <name type="scientific">Paramarasmius palmivorus</name>
    <dbReference type="NCBI Taxonomy" id="297713"/>
    <lineage>
        <taxon>Eukaryota</taxon>
        <taxon>Fungi</taxon>
        <taxon>Dikarya</taxon>
        <taxon>Basidiomycota</taxon>
        <taxon>Agaricomycotina</taxon>
        <taxon>Agaricomycetes</taxon>
        <taxon>Agaricomycetidae</taxon>
        <taxon>Agaricales</taxon>
        <taxon>Marasmiineae</taxon>
        <taxon>Marasmiaceae</taxon>
        <taxon>Paramarasmius</taxon>
    </lineage>
</organism>
<dbReference type="InterPro" id="IPR001128">
    <property type="entry name" value="Cyt_P450"/>
</dbReference>
<dbReference type="GO" id="GO:0005506">
    <property type="term" value="F:iron ion binding"/>
    <property type="evidence" value="ECO:0007669"/>
    <property type="project" value="InterPro"/>
</dbReference>
<keyword evidence="7 9" id="KW-0408">Iron</keyword>
<dbReference type="GO" id="GO:0016705">
    <property type="term" value="F:oxidoreductase activity, acting on paired donors, with incorporation or reduction of molecular oxygen"/>
    <property type="evidence" value="ECO:0007669"/>
    <property type="project" value="InterPro"/>
</dbReference>
<keyword evidence="4 9" id="KW-0349">Heme</keyword>
<dbReference type="Gene3D" id="1.10.630.10">
    <property type="entry name" value="Cytochrome P450"/>
    <property type="match status" value="1"/>
</dbReference>
<keyword evidence="11" id="KW-1185">Reference proteome</keyword>
<protein>
    <recommendedName>
        <fullName evidence="12">Cytochrome P450</fullName>
    </recommendedName>
</protein>
<comment type="caution">
    <text evidence="10">The sequence shown here is derived from an EMBL/GenBank/DDBJ whole genome shotgun (WGS) entry which is preliminary data.</text>
</comment>
<evidence type="ECO:0000256" key="9">
    <source>
        <dbReference type="PIRSR" id="PIRSR602401-1"/>
    </source>
</evidence>
<keyword evidence="5 9" id="KW-0479">Metal-binding</keyword>
<gene>
    <name evidence="10" type="ORF">VNI00_010745</name>
</gene>
<keyword evidence="8" id="KW-0503">Monooxygenase</keyword>
<dbReference type="PANTHER" id="PTHR46300:SF7">
    <property type="entry name" value="P450, PUTATIVE (EUROFUNG)-RELATED"/>
    <property type="match status" value="1"/>
</dbReference>
<dbReference type="InterPro" id="IPR036396">
    <property type="entry name" value="Cyt_P450_sf"/>
</dbReference>
<dbReference type="PRINTS" id="PR00385">
    <property type="entry name" value="P450"/>
</dbReference>
<dbReference type="InterPro" id="IPR050364">
    <property type="entry name" value="Cytochrome_P450_fung"/>
</dbReference>
<comment type="cofactor">
    <cofactor evidence="1 9">
        <name>heme</name>
        <dbReference type="ChEBI" id="CHEBI:30413"/>
    </cofactor>
</comment>
<dbReference type="Pfam" id="PF00067">
    <property type="entry name" value="p450"/>
    <property type="match status" value="1"/>
</dbReference>
<evidence type="ECO:0000313" key="11">
    <source>
        <dbReference type="Proteomes" id="UP001383192"/>
    </source>
</evidence>
<feature type="binding site" description="axial binding residue" evidence="9">
    <location>
        <position position="215"/>
    </location>
    <ligand>
        <name>heme</name>
        <dbReference type="ChEBI" id="CHEBI:30413"/>
    </ligand>
    <ligandPart>
        <name>Fe</name>
        <dbReference type="ChEBI" id="CHEBI:18248"/>
    </ligandPart>
</feature>
<evidence type="ECO:0008006" key="12">
    <source>
        <dbReference type="Google" id="ProtNLM"/>
    </source>
</evidence>
<dbReference type="AlphaFoldDB" id="A0AAW0CF74"/>
<name>A0AAW0CF74_9AGAR</name>
<evidence type="ECO:0000256" key="3">
    <source>
        <dbReference type="ARBA" id="ARBA00010617"/>
    </source>
</evidence>
<evidence type="ECO:0000256" key="6">
    <source>
        <dbReference type="ARBA" id="ARBA00023002"/>
    </source>
</evidence>
<dbReference type="InterPro" id="IPR002401">
    <property type="entry name" value="Cyt_P450_E_grp-I"/>
</dbReference>
<evidence type="ECO:0000313" key="10">
    <source>
        <dbReference type="EMBL" id="KAK7037784.1"/>
    </source>
</evidence>
<reference evidence="10 11" key="1">
    <citation type="submission" date="2024-01" db="EMBL/GenBank/DDBJ databases">
        <title>A draft genome for a cacao thread blight-causing isolate of Paramarasmius palmivorus.</title>
        <authorList>
            <person name="Baruah I.K."/>
            <person name="Bukari Y."/>
            <person name="Amoako-Attah I."/>
            <person name="Meinhardt L.W."/>
            <person name="Bailey B.A."/>
            <person name="Cohen S.P."/>
        </authorList>
    </citation>
    <scope>NUCLEOTIDE SEQUENCE [LARGE SCALE GENOMIC DNA]</scope>
    <source>
        <strain evidence="10 11">GH-12</strain>
    </source>
</reference>
<comment type="similarity">
    <text evidence="3">Belongs to the cytochrome P450 family.</text>
</comment>